<evidence type="ECO:0000313" key="2">
    <source>
        <dbReference type="EMBL" id="SUN60577.1"/>
    </source>
</evidence>
<evidence type="ECO:0000313" key="3">
    <source>
        <dbReference type="Proteomes" id="UP000254924"/>
    </source>
</evidence>
<keyword evidence="3" id="KW-1185">Reference proteome</keyword>
<protein>
    <submittedName>
        <fullName evidence="2">Phage protein</fullName>
    </submittedName>
</protein>
<dbReference type="EMBL" id="UHFN01000007">
    <property type="protein sequence ID" value="SUN60577.1"/>
    <property type="molecule type" value="Genomic_DNA"/>
</dbReference>
<sequence>MTLNKKAIDNLKKEIDDLLDKCEEDFEEMACNPDYTFGLLMSASATLGAVSRDLGGGENET</sequence>
<feature type="coiled-coil region" evidence="1">
    <location>
        <begin position="1"/>
        <end position="28"/>
    </location>
</feature>
<name>A0A380K8J2_9STRE</name>
<dbReference type="AlphaFoldDB" id="A0A380K8J2"/>
<dbReference type="Proteomes" id="UP000254924">
    <property type="component" value="Unassembled WGS sequence"/>
</dbReference>
<organism evidence="2 3">
    <name type="scientific">Streptococcus hyointestinalis</name>
    <dbReference type="NCBI Taxonomy" id="1337"/>
    <lineage>
        <taxon>Bacteria</taxon>
        <taxon>Bacillati</taxon>
        <taxon>Bacillota</taxon>
        <taxon>Bacilli</taxon>
        <taxon>Lactobacillales</taxon>
        <taxon>Streptococcaceae</taxon>
        <taxon>Streptococcus</taxon>
    </lineage>
</organism>
<proteinExistence type="predicted"/>
<accession>A0A380K8J2</accession>
<reference evidence="2 3" key="1">
    <citation type="submission" date="2018-06" db="EMBL/GenBank/DDBJ databases">
        <authorList>
            <consortium name="Pathogen Informatics"/>
            <person name="Doyle S."/>
        </authorList>
    </citation>
    <scope>NUCLEOTIDE SEQUENCE [LARGE SCALE GENOMIC DNA]</scope>
    <source>
        <strain evidence="2 3">NCTC12224</strain>
    </source>
</reference>
<keyword evidence="1" id="KW-0175">Coiled coil</keyword>
<gene>
    <name evidence="2" type="ORF">NCTC12224_00958</name>
</gene>
<evidence type="ECO:0000256" key="1">
    <source>
        <dbReference type="SAM" id="Coils"/>
    </source>
</evidence>